<dbReference type="eggNOG" id="COG2890">
    <property type="taxonomic scope" value="Bacteria"/>
</dbReference>
<feature type="binding site" evidence="4">
    <location>
        <position position="194"/>
    </location>
    <ligand>
        <name>S-adenosyl-L-methionine</name>
        <dbReference type="ChEBI" id="CHEBI:59789"/>
    </ligand>
</feature>
<dbReference type="InterPro" id="IPR004556">
    <property type="entry name" value="HemK-like"/>
</dbReference>
<evidence type="ECO:0000259" key="6">
    <source>
        <dbReference type="Pfam" id="PF17827"/>
    </source>
</evidence>
<keyword evidence="2 4" id="KW-0808">Transferase</keyword>
<dbReference type="GO" id="GO:0032259">
    <property type="term" value="P:methylation"/>
    <property type="evidence" value="ECO:0007669"/>
    <property type="project" value="UniProtKB-KW"/>
</dbReference>
<gene>
    <name evidence="4 7" type="primary">prmC</name>
    <name evidence="7" type="ORF">HMPREF9220_1061</name>
</gene>
<evidence type="ECO:0000256" key="3">
    <source>
        <dbReference type="ARBA" id="ARBA00022691"/>
    </source>
</evidence>
<dbReference type="PANTHER" id="PTHR18895">
    <property type="entry name" value="HEMK METHYLTRANSFERASE"/>
    <property type="match status" value="1"/>
</dbReference>
<dbReference type="PROSITE" id="PS00092">
    <property type="entry name" value="N6_MTASE"/>
    <property type="match status" value="1"/>
</dbReference>
<dbReference type="EMBL" id="AENT01000012">
    <property type="protein sequence ID" value="EFR43030.1"/>
    <property type="molecule type" value="Genomic_DNA"/>
</dbReference>
<dbReference type="GO" id="GO:0003676">
    <property type="term" value="F:nucleic acid binding"/>
    <property type="evidence" value="ECO:0007669"/>
    <property type="project" value="InterPro"/>
</dbReference>
<dbReference type="RefSeq" id="WP_007554440.1">
    <property type="nucleotide sequence ID" value="NZ_AENT01000012.1"/>
</dbReference>
<keyword evidence="3 4" id="KW-0949">S-adenosyl-L-methionine</keyword>
<accession>E4L878</accession>
<dbReference type="CDD" id="cd02440">
    <property type="entry name" value="AdoMet_MTases"/>
    <property type="match status" value="1"/>
</dbReference>
<organism evidence="7 8">
    <name type="scientific">Dialister micraerophilus UPII 345-E</name>
    <dbReference type="NCBI Taxonomy" id="910314"/>
    <lineage>
        <taxon>Bacteria</taxon>
        <taxon>Bacillati</taxon>
        <taxon>Bacillota</taxon>
        <taxon>Negativicutes</taxon>
        <taxon>Veillonellales</taxon>
        <taxon>Veillonellaceae</taxon>
        <taxon>Dialister</taxon>
    </lineage>
</organism>
<dbReference type="InterPro" id="IPR019874">
    <property type="entry name" value="RF_methyltr_PrmC"/>
</dbReference>
<proteinExistence type="inferred from homology"/>
<dbReference type="InterPro" id="IPR050320">
    <property type="entry name" value="N5-glutamine_MTase"/>
</dbReference>
<feature type="binding site" evidence="4">
    <location>
        <position position="178"/>
    </location>
    <ligand>
        <name>S-adenosyl-L-methionine</name>
        <dbReference type="ChEBI" id="CHEBI:59789"/>
    </ligand>
</feature>
<dbReference type="Pfam" id="PF17827">
    <property type="entry name" value="PrmC_N"/>
    <property type="match status" value="1"/>
</dbReference>
<dbReference type="GO" id="GO:0102559">
    <property type="term" value="F:peptide chain release factor N(5)-glutamine methyltransferase activity"/>
    <property type="evidence" value="ECO:0007669"/>
    <property type="project" value="UniProtKB-EC"/>
</dbReference>
<dbReference type="SUPFAM" id="SSF53335">
    <property type="entry name" value="S-adenosyl-L-methionine-dependent methyltransferases"/>
    <property type="match status" value="1"/>
</dbReference>
<dbReference type="Proteomes" id="UP000004594">
    <property type="component" value="Unassembled WGS sequence"/>
</dbReference>
<evidence type="ECO:0000256" key="1">
    <source>
        <dbReference type="ARBA" id="ARBA00022603"/>
    </source>
</evidence>
<dbReference type="Gene3D" id="1.10.8.10">
    <property type="entry name" value="DNA helicase RuvA subunit, C-terminal domain"/>
    <property type="match status" value="1"/>
</dbReference>
<evidence type="ECO:0000256" key="4">
    <source>
        <dbReference type="HAMAP-Rule" id="MF_02126"/>
    </source>
</evidence>
<feature type="domain" description="Methyltransferase" evidence="5">
    <location>
        <begin position="122"/>
        <end position="249"/>
    </location>
</feature>
<comment type="function">
    <text evidence="4">Methylates the class 1 translation termination release factors RF1/PrfA and RF2/PrfB on the glutamine residue of the universally conserved GGQ motif.</text>
</comment>
<dbReference type="NCBIfam" id="TIGR03534">
    <property type="entry name" value="RF_mod_PrmC"/>
    <property type="match status" value="1"/>
</dbReference>
<dbReference type="InterPro" id="IPR040758">
    <property type="entry name" value="PrmC_N"/>
</dbReference>
<comment type="catalytic activity">
    <reaction evidence="4">
        <text>L-glutaminyl-[peptide chain release factor] + S-adenosyl-L-methionine = N(5)-methyl-L-glutaminyl-[peptide chain release factor] + S-adenosyl-L-homocysteine + H(+)</text>
        <dbReference type="Rhea" id="RHEA:42896"/>
        <dbReference type="Rhea" id="RHEA-COMP:10271"/>
        <dbReference type="Rhea" id="RHEA-COMP:10272"/>
        <dbReference type="ChEBI" id="CHEBI:15378"/>
        <dbReference type="ChEBI" id="CHEBI:30011"/>
        <dbReference type="ChEBI" id="CHEBI:57856"/>
        <dbReference type="ChEBI" id="CHEBI:59789"/>
        <dbReference type="ChEBI" id="CHEBI:61891"/>
        <dbReference type="EC" id="2.1.1.297"/>
    </reaction>
</comment>
<protein>
    <recommendedName>
        <fullName evidence="4">Release factor glutamine methyltransferase</fullName>
        <shortName evidence="4">RF MTase</shortName>
        <ecNumber evidence="4">2.1.1.297</ecNumber>
    </recommendedName>
    <alternativeName>
        <fullName evidence="4">N5-glutamine methyltransferase PrmC</fullName>
    </alternativeName>
    <alternativeName>
        <fullName evidence="4">Protein-(glutamine-N5) MTase PrmC</fullName>
    </alternativeName>
    <alternativeName>
        <fullName evidence="4">Protein-glutamine N-methyltransferase PrmC</fullName>
    </alternativeName>
</protein>
<dbReference type="AlphaFoldDB" id="E4L878"/>
<evidence type="ECO:0000259" key="5">
    <source>
        <dbReference type="Pfam" id="PF13847"/>
    </source>
</evidence>
<name>E4L878_9FIRM</name>
<comment type="similarity">
    <text evidence="4">Belongs to the protein N5-glutamine methyltransferase family. PrmC subfamily.</text>
</comment>
<dbReference type="HAMAP" id="MF_02126">
    <property type="entry name" value="RF_methyltr_PrmC"/>
    <property type="match status" value="1"/>
</dbReference>
<feature type="binding site" evidence="4">
    <location>
        <begin position="194"/>
        <end position="197"/>
    </location>
    <ligand>
        <name>substrate</name>
    </ligand>
</feature>
<dbReference type="InterPro" id="IPR025714">
    <property type="entry name" value="Methyltranfer_dom"/>
</dbReference>
<sequence>MAEKEIWTIKKLLNWTTEYFKKHKLETPRLDAELLLSYVLKKTRIYLYTDFEQIVNKDELKEFKKLIQNRINGFSVATLIGEKDFMGFKFFVNDKVLIPRPDTETWVEKVIQIHKNDIELFVADIGCGSGAIICSFLKYCKNAKGVGIDISDDAIEISKKNIKNLSLENRIELRKGDFFNALKKGEKFDGIFSNPPYIPTDDIKFLQKEVKNEPLIALDGGKDGLNFYRKIAENAEKFLNSGGFLAVEVGIHQSLIVKEMFESTGYFTDFEIIKDYGNIERAVYCIRK</sequence>
<feature type="binding site" evidence="4">
    <location>
        <position position="149"/>
    </location>
    <ligand>
        <name>S-adenosyl-L-methionine</name>
        <dbReference type="ChEBI" id="CHEBI:59789"/>
    </ligand>
</feature>
<feature type="binding site" evidence="4">
    <location>
        <begin position="126"/>
        <end position="130"/>
    </location>
    <ligand>
        <name>S-adenosyl-L-methionine</name>
        <dbReference type="ChEBI" id="CHEBI:59789"/>
    </ligand>
</feature>
<dbReference type="Pfam" id="PF13847">
    <property type="entry name" value="Methyltransf_31"/>
    <property type="match status" value="1"/>
</dbReference>
<dbReference type="InterPro" id="IPR002052">
    <property type="entry name" value="DNA_methylase_N6_adenine_CS"/>
</dbReference>
<dbReference type="NCBIfam" id="TIGR00536">
    <property type="entry name" value="hemK_fam"/>
    <property type="match status" value="1"/>
</dbReference>
<dbReference type="InterPro" id="IPR029063">
    <property type="entry name" value="SAM-dependent_MTases_sf"/>
</dbReference>
<feature type="domain" description="Release factor glutamine methyltransferase N-terminal" evidence="6">
    <location>
        <begin position="12"/>
        <end position="81"/>
    </location>
</feature>
<evidence type="ECO:0000313" key="8">
    <source>
        <dbReference type="Proteomes" id="UP000004594"/>
    </source>
</evidence>
<dbReference type="Gene3D" id="3.40.50.150">
    <property type="entry name" value="Vaccinia Virus protein VP39"/>
    <property type="match status" value="1"/>
</dbReference>
<dbReference type="PANTHER" id="PTHR18895:SF74">
    <property type="entry name" value="MTRF1L RELEASE FACTOR GLUTAMINE METHYLTRANSFERASE"/>
    <property type="match status" value="1"/>
</dbReference>
<comment type="caution">
    <text evidence="7">The sequence shown here is derived from an EMBL/GenBank/DDBJ whole genome shotgun (WGS) entry which is preliminary data.</text>
</comment>
<dbReference type="EC" id="2.1.1.297" evidence="4"/>
<evidence type="ECO:0000313" key="7">
    <source>
        <dbReference type="EMBL" id="EFR43030.1"/>
    </source>
</evidence>
<dbReference type="OrthoDB" id="9800643at2"/>
<keyword evidence="1 4" id="KW-0489">Methyltransferase</keyword>
<evidence type="ECO:0000256" key="2">
    <source>
        <dbReference type="ARBA" id="ARBA00022679"/>
    </source>
</evidence>
<reference evidence="7 8" key="1">
    <citation type="submission" date="2010-11" db="EMBL/GenBank/DDBJ databases">
        <authorList>
            <person name="Durkin A.S."/>
            <person name="Madupu R."/>
            <person name="Torralba M."/>
            <person name="Gillis M."/>
            <person name="Methe B."/>
            <person name="Sutton G."/>
            <person name="Nelson K.E."/>
        </authorList>
    </citation>
    <scope>NUCLEOTIDE SEQUENCE [LARGE SCALE GENOMIC DNA]</scope>
    <source>
        <strain evidence="7 8">UPII 345-E</strain>
    </source>
</reference>